<keyword evidence="4" id="KW-0808">Transferase</keyword>
<feature type="domain" description="Histidine kinase" evidence="6">
    <location>
        <begin position="259"/>
        <end position="462"/>
    </location>
</feature>
<evidence type="ECO:0000259" key="7">
    <source>
        <dbReference type="PROSITE" id="PS50112"/>
    </source>
</evidence>
<protein>
    <recommendedName>
        <fullName evidence="2">histidine kinase</fullName>
        <ecNumber evidence="2">2.7.13.3</ecNumber>
    </recommendedName>
</protein>
<name>A0A9E7U9I0_9EURY</name>
<dbReference type="SUPFAM" id="SSF55785">
    <property type="entry name" value="PYP-like sensor domain (PAS domain)"/>
    <property type="match status" value="2"/>
</dbReference>
<dbReference type="Pfam" id="PF08447">
    <property type="entry name" value="PAS_3"/>
    <property type="match status" value="1"/>
</dbReference>
<feature type="domain" description="PAS" evidence="7">
    <location>
        <begin position="129"/>
        <end position="202"/>
    </location>
</feature>
<evidence type="ECO:0000256" key="1">
    <source>
        <dbReference type="ARBA" id="ARBA00000085"/>
    </source>
</evidence>
<accession>A0A9E7U9I0</accession>
<dbReference type="AlphaFoldDB" id="A0A9E7U9I0"/>
<dbReference type="Pfam" id="PF02518">
    <property type="entry name" value="HATPase_c"/>
    <property type="match status" value="1"/>
</dbReference>
<dbReference type="Proteomes" id="UP001057580">
    <property type="component" value="Chromosome"/>
</dbReference>
<keyword evidence="5" id="KW-0418">Kinase</keyword>
<dbReference type="InterPro" id="IPR005467">
    <property type="entry name" value="His_kinase_dom"/>
</dbReference>
<dbReference type="EMBL" id="CP104003">
    <property type="protein sequence ID" value="UWM53057.1"/>
    <property type="molecule type" value="Genomic_DNA"/>
</dbReference>
<evidence type="ECO:0000313" key="9">
    <source>
        <dbReference type="EMBL" id="UWM53057.1"/>
    </source>
</evidence>
<dbReference type="InterPro" id="IPR003594">
    <property type="entry name" value="HATPase_dom"/>
</dbReference>
<dbReference type="GeneID" id="74943347"/>
<dbReference type="Gene3D" id="3.30.450.20">
    <property type="entry name" value="PAS domain"/>
    <property type="match status" value="2"/>
</dbReference>
<feature type="domain" description="PAC" evidence="8">
    <location>
        <begin position="78"/>
        <end position="128"/>
    </location>
</feature>
<dbReference type="PROSITE" id="PS50112">
    <property type="entry name" value="PAS"/>
    <property type="match status" value="2"/>
</dbReference>
<evidence type="ECO:0000256" key="3">
    <source>
        <dbReference type="ARBA" id="ARBA00022553"/>
    </source>
</evidence>
<dbReference type="InterPro" id="IPR000700">
    <property type="entry name" value="PAS-assoc_C"/>
</dbReference>
<dbReference type="SMART" id="SM00091">
    <property type="entry name" value="PAS"/>
    <property type="match status" value="2"/>
</dbReference>
<dbReference type="InterPro" id="IPR036890">
    <property type="entry name" value="HATPase_C_sf"/>
</dbReference>
<evidence type="ECO:0000259" key="8">
    <source>
        <dbReference type="PROSITE" id="PS50113"/>
    </source>
</evidence>
<evidence type="ECO:0000256" key="2">
    <source>
        <dbReference type="ARBA" id="ARBA00012438"/>
    </source>
</evidence>
<dbReference type="Gene3D" id="3.30.565.10">
    <property type="entry name" value="Histidine kinase-like ATPase, C-terminal domain"/>
    <property type="match status" value="1"/>
</dbReference>
<dbReference type="InterPro" id="IPR013656">
    <property type="entry name" value="PAS_4"/>
</dbReference>
<feature type="domain" description="PAC" evidence="8">
    <location>
        <begin position="204"/>
        <end position="255"/>
    </location>
</feature>
<proteinExistence type="predicted"/>
<dbReference type="SMART" id="SM00086">
    <property type="entry name" value="PAC"/>
    <property type="match status" value="2"/>
</dbReference>
<evidence type="ECO:0000313" key="10">
    <source>
        <dbReference type="Proteomes" id="UP001057580"/>
    </source>
</evidence>
<dbReference type="PROSITE" id="PS50113">
    <property type="entry name" value="PAC"/>
    <property type="match status" value="2"/>
</dbReference>
<dbReference type="InterPro" id="IPR052162">
    <property type="entry name" value="Sensor_kinase/Photoreceptor"/>
</dbReference>
<dbReference type="NCBIfam" id="TIGR00229">
    <property type="entry name" value="sensory_box"/>
    <property type="match status" value="2"/>
</dbReference>
<dbReference type="PANTHER" id="PTHR43304">
    <property type="entry name" value="PHYTOCHROME-LIKE PROTEIN CPH1"/>
    <property type="match status" value="1"/>
</dbReference>
<dbReference type="InterPro" id="IPR001610">
    <property type="entry name" value="PAC"/>
</dbReference>
<evidence type="ECO:0000256" key="4">
    <source>
        <dbReference type="ARBA" id="ARBA00022679"/>
    </source>
</evidence>
<dbReference type="PANTHER" id="PTHR43304:SF1">
    <property type="entry name" value="PAC DOMAIN-CONTAINING PROTEIN"/>
    <property type="match status" value="1"/>
</dbReference>
<keyword evidence="3" id="KW-0597">Phosphoprotein</keyword>
<gene>
    <name evidence="9" type="ORF">N0B31_12955</name>
</gene>
<dbReference type="RefSeq" id="WP_260592052.1">
    <property type="nucleotide sequence ID" value="NZ_CP104003.1"/>
</dbReference>
<dbReference type="CDD" id="cd00130">
    <property type="entry name" value="PAS"/>
    <property type="match status" value="2"/>
</dbReference>
<dbReference type="KEGG" id="ssai:N0B31_12955"/>
<reference evidence="9" key="1">
    <citation type="submission" date="2022-09" db="EMBL/GenBank/DDBJ databases">
        <title>Diverse halophilic archaea isolated from saline environments.</title>
        <authorList>
            <person name="Cui H.-L."/>
        </authorList>
    </citation>
    <scope>NUCLEOTIDE SEQUENCE</scope>
    <source>
        <strain evidence="9">ZS-35-S2</strain>
    </source>
</reference>
<comment type="catalytic activity">
    <reaction evidence="1">
        <text>ATP + protein L-histidine = ADP + protein N-phospho-L-histidine.</text>
        <dbReference type="EC" id="2.7.13.3"/>
    </reaction>
</comment>
<dbReference type="PROSITE" id="PS50109">
    <property type="entry name" value="HIS_KIN"/>
    <property type="match status" value="1"/>
</dbReference>
<keyword evidence="10" id="KW-1185">Reference proteome</keyword>
<evidence type="ECO:0000259" key="6">
    <source>
        <dbReference type="PROSITE" id="PS50109"/>
    </source>
</evidence>
<dbReference type="Pfam" id="PF08448">
    <property type="entry name" value="PAS_4"/>
    <property type="match status" value="1"/>
</dbReference>
<dbReference type="SUPFAM" id="SSF55874">
    <property type="entry name" value="ATPase domain of HSP90 chaperone/DNA topoisomerase II/histidine kinase"/>
    <property type="match status" value="1"/>
</dbReference>
<sequence length="463" mass="51114">MTQTASMGVLLDHAQDIVVLLDETGTFTYANAAVDRNLGWDPETLVGESAFDYVHREDFDDVAETFRRTIESDSFAERTVEHRFRAADGSWVWLESRMSNLTDEQLEGYVVSSRDITDRVVAQRERRETAARLREIAATTGDVLWMFDGDWSELLFVNPAYEAIYGGCIDELERDPQSFLDTVHPDDVSAVELAMRRLSTGEAVDVEYRVDPETDYGTWVWVQAQPLVVDDEVVHITGFARDVTDRRRRERQLRVMDNLLRHNLRNDLNVIQAHADLVGNGEADVTESVAVIRRTADALLASAEKQRDLIAYLTGDVTPGRVDVAEMAARAASTVRQRFPAAAISVATPDAAPAVALGEVEFALTELLENAVQHADDSPEVTVEVSVDADALTVTVADRASPIPEFESSVLAGDHEMSDIYHSTGLGLWLVYWVVDLSGGRVAVEERASGGNRVVVHLPAAGD</sequence>
<dbReference type="EC" id="2.7.13.3" evidence="2"/>
<dbReference type="InterPro" id="IPR013655">
    <property type="entry name" value="PAS_fold_3"/>
</dbReference>
<dbReference type="InterPro" id="IPR035965">
    <property type="entry name" value="PAS-like_dom_sf"/>
</dbReference>
<feature type="domain" description="PAS" evidence="7">
    <location>
        <begin position="3"/>
        <end position="73"/>
    </location>
</feature>
<evidence type="ECO:0000256" key="5">
    <source>
        <dbReference type="ARBA" id="ARBA00022777"/>
    </source>
</evidence>
<organism evidence="9 10">
    <name type="scientific">Salinirubellus salinus</name>
    <dbReference type="NCBI Taxonomy" id="1364945"/>
    <lineage>
        <taxon>Archaea</taxon>
        <taxon>Methanobacteriati</taxon>
        <taxon>Methanobacteriota</taxon>
        <taxon>Stenosarchaea group</taxon>
        <taxon>Halobacteria</taxon>
        <taxon>Halobacteriales</taxon>
        <taxon>Natronomonadaceae</taxon>
        <taxon>Salinirubellus</taxon>
    </lineage>
</organism>
<dbReference type="InterPro" id="IPR000014">
    <property type="entry name" value="PAS"/>
</dbReference>
<dbReference type="SMART" id="SM00387">
    <property type="entry name" value="HATPase_c"/>
    <property type="match status" value="1"/>
</dbReference>
<dbReference type="GO" id="GO:0004673">
    <property type="term" value="F:protein histidine kinase activity"/>
    <property type="evidence" value="ECO:0007669"/>
    <property type="project" value="UniProtKB-EC"/>
</dbReference>
<dbReference type="CDD" id="cd16936">
    <property type="entry name" value="HATPase_RsbW-like"/>
    <property type="match status" value="1"/>
</dbReference>